<dbReference type="OrthoDB" id="5904423at2"/>
<feature type="signal peptide" evidence="1">
    <location>
        <begin position="1"/>
        <end position="18"/>
    </location>
</feature>
<feature type="chain" id="PRO_5016365112" description="DUF3316 domain-containing protein" evidence="1">
    <location>
        <begin position="19"/>
        <end position="114"/>
    </location>
</feature>
<reference evidence="3" key="1">
    <citation type="submission" date="2018-05" db="EMBL/GenBank/DDBJ databases">
        <authorList>
            <person name="Cea G.-C."/>
            <person name="William W."/>
        </authorList>
    </citation>
    <scope>NUCLEOTIDE SEQUENCE [LARGE SCALE GENOMIC DNA]</scope>
    <source>
        <strain evidence="3">DB21MT 5</strain>
    </source>
</reference>
<dbReference type="KEGG" id="mya:MORIYA_1744"/>
<accession>A0A330LP54</accession>
<dbReference type="InterPro" id="IPR016879">
    <property type="entry name" value="UCP028299"/>
</dbReference>
<proteinExistence type="predicted"/>
<dbReference type="Proteomes" id="UP000250163">
    <property type="component" value="Chromosome MORIYA"/>
</dbReference>
<evidence type="ECO:0008006" key="4">
    <source>
        <dbReference type="Google" id="ProtNLM"/>
    </source>
</evidence>
<organism evidence="2 3">
    <name type="scientific">Moritella yayanosii</name>
    <dbReference type="NCBI Taxonomy" id="69539"/>
    <lineage>
        <taxon>Bacteria</taxon>
        <taxon>Pseudomonadati</taxon>
        <taxon>Pseudomonadota</taxon>
        <taxon>Gammaproteobacteria</taxon>
        <taxon>Alteromonadales</taxon>
        <taxon>Moritellaceae</taxon>
        <taxon>Moritella</taxon>
    </lineage>
</organism>
<evidence type="ECO:0000313" key="2">
    <source>
        <dbReference type="EMBL" id="SQD78222.1"/>
    </source>
</evidence>
<dbReference type="AlphaFoldDB" id="A0A330LP54"/>
<keyword evidence="1" id="KW-0732">Signal</keyword>
<sequence>MKKLILMTALTLSLQSFAASATQISANTEIYTGVTESRTEAYETGVNILQQLKLLTGNQAYKKLNIVNTSTVRSSIRINDGRVYVDEFADANGSLKYQAKVKLNYSYKEAGSNR</sequence>
<dbReference type="PIRSF" id="PIRSF028299">
    <property type="entry name" value="UCP028299"/>
    <property type="match status" value="1"/>
</dbReference>
<evidence type="ECO:0000256" key="1">
    <source>
        <dbReference type="SAM" id="SignalP"/>
    </source>
</evidence>
<protein>
    <recommendedName>
        <fullName evidence="4">DUF3316 domain-containing protein</fullName>
    </recommendedName>
</protein>
<dbReference type="RefSeq" id="WP_112714255.1">
    <property type="nucleotide sequence ID" value="NZ_LS483250.1"/>
</dbReference>
<name>A0A330LP54_9GAMM</name>
<dbReference type="Pfam" id="PF11777">
    <property type="entry name" value="DUF3316"/>
    <property type="match status" value="1"/>
</dbReference>
<evidence type="ECO:0000313" key="3">
    <source>
        <dbReference type="Proteomes" id="UP000250163"/>
    </source>
</evidence>
<keyword evidence="3" id="KW-1185">Reference proteome</keyword>
<gene>
    <name evidence="2" type="ORF">MORIYA_1744</name>
</gene>
<dbReference type="EMBL" id="LS483250">
    <property type="protein sequence ID" value="SQD78222.1"/>
    <property type="molecule type" value="Genomic_DNA"/>
</dbReference>